<evidence type="ECO:0000256" key="6">
    <source>
        <dbReference type="ARBA" id="ARBA00022989"/>
    </source>
</evidence>
<comment type="subcellular location">
    <subcellularLocation>
        <location evidence="1">Cell membrane</location>
        <topology evidence="1">Multi-pass membrane protein</topology>
    </subcellularLocation>
</comment>
<keyword evidence="4" id="KW-1003">Cell membrane</keyword>
<accession>A0A1C7I4U1</accession>
<comment type="similarity">
    <text evidence="2">Belongs to the AzlC family.</text>
</comment>
<keyword evidence="10" id="KW-1185">Reference proteome</keyword>
<dbReference type="OrthoDB" id="3177005at2"/>
<dbReference type="EMBL" id="CP015405">
    <property type="protein sequence ID" value="ANU74697.1"/>
    <property type="molecule type" value="Genomic_DNA"/>
</dbReference>
<evidence type="ECO:0000256" key="5">
    <source>
        <dbReference type="ARBA" id="ARBA00022692"/>
    </source>
</evidence>
<keyword evidence="3" id="KW-0813">Transport</keyword>
<feature type="transmembrane region" description="Helical" evidence="8">
    <location>
        <begin position="205"/>
        <end position="228"/>
    </location>
</feature>
<keyword evidence="5 8" id="KW-0812">Transmembrane</keyword>
<evidence type="ECO:0000256" key="3">
    <source>
        <dbReference type="ARBA" id="ARBA00022448"/>
    </source>
</evidence>
<dbReference type="STRING" id="1796616.A4V09_02320"/>
<dbReference type="RefSeq" id="WP_065540925.1">
    <property type="nucleotide sequence ID" value="NZ_CP015405.2"/>
</dbReference>
<dbReference type="Pfam" id="PF03591">
    <property type="entry name" value="AzlC"/>
    <property type="match status" value="1"/>
</dbReference>
<gene>
    <name evidence="9" type="ORF">A4V09_02320</name>
</gene>
<name>A0A1C7I4U1_9FIRM</name>
<feature type="transmembrane region" description="Helical" evidence="8">
    <location>
        <begin position="180"/>
        <end position="199"/>
    </location>
</feature>
<dbReference type="InterPro" id="IPR011606">
    <property type="entry name" value="Brnchd-chn_aa_trnsp_permease"/>
</dbReference>
<evidence type="ECO:0000256" key="1">
    <source>
        <dbReference type="ARBA" id="ARBA00004651"/>
    </source>
</evidence>
<evidence type="ECO:0000256" key="4">
    <source>
        <dbReference type="ARBA" id="ARBA00022475"/>
    </source>
</evidence>
<evidence type="ECO:0000256" key="7">
    <source>
        <dbReference type="ARBA" id="ARBA00023136"/>
    </source>
</evidence>
<keyword evidence="7 8" id="KW-0472">Membrane</keyword>
<evidence type="ECO:0000256" key="8">
    <source>
        <dbReference type="SAM" id="Phobius"/>
    </source>
</evidence>
<dbReference type="AlphaFoldDB" id="A0A1C7I4U1"/>
<feature type="transmembrane region" description="Helical" evidence="8">
    <location>
        <begin position="125"/>
        <end position="148"/>
    </location>
</feature>
<keyword evidence="6 8" id="KW-1133">Transmembrane helix</keyword>
<evidence type="ECO:0000313" key="10">
    <source>
        <dbReference type="Proteomes" id="UP000092574"/>
    </source>
</evidence>
<feature type="transmembrane region" description="Helical" evidence="8">
    <location>
        <begin position="51"/>
        <end position="76"/>
    </location>
</feature>
<dbReference type="PANTHER" id="PTHR34979">
    <property type="entry name" value="INNER MEMBRANE PROTEIN YGAZ"/>
    <property type="match status" value="1"/>
</dbReference>
<proteinExistence type="inferred from homology"/>
<sequence length="234" mass="25055">MHNNMKEGLKDGIPIALGYFSVSFTFGMLAVNSGMAPLHAVLISLFNLTSAGQFAGLNVILSGASLLEMALTQFVINMRYALMSLSLSQKFDKCVKTRHRLLIAYGNTDEIFAVASSKRGSVGQYYMYGLICLPVLGWVGGTLTGAIASTVMPAFVRSALGVALYGMFIAIVVPPAKKESTVRTVVFIALALSSMFYYLPVLKQISSGFMIIICTLLAAGIGAVLFPIKEDLEA</sequence>
<reference evidence="9" key="1">
    <citation type="submission" date="2017-04" db="EMBL/GenBank/DDBJ databases">
        <title>Complete Genome Sequences of Twelve Strains of a Stable Defined Moderately Diverse Mouse Microbiota 2 (sDMDMm2).</title>
        <authorList>
            <person name="Uchimura Y."/>
            <person name="Wyss M."/>
            <person name="Brugiroux S."/>
            <person name="Limenitakis J.P."/>
            <person name="Stecher B."/>
            <person name="McCoy K.D."/>
            <person name="Macpherson A.J."/>
        </authorList>
    </citation>
    <scope>NUCLEOTIDE SEQUENCE</scope>
    <source>
        <strain evidence="9">YL58</strain>
    </source>
</reference>
<dbReference type="GO" id="GO:0005886">
    <property type="term" value="C:plasma membrane"/>
    <property type="evidence" value="ECO:0007669"/>
    <property type="project" value="UniProtKB-SubCell"/>
</dbReference>
<feature type="transmembrane region" description="Helical" evidence="8">
    <location>
        <begin position="154"/>
        <end position="173"/>
    </location>
</feature>
<evidence type="ECO:0000313" key="9">
    <source>
        <dbReference type="EMBL" id="ANU74697.1"/>
    </source>
</evidence>
<dbReference type="GO" id="GO:1903785">
    <property type="term" value="P:L-valine transmembrane transport"/>
    <property type="evidence" value="ECO:0007669"/>
    <property type="project" value="TreeGrafter"/>
</dbReference>
<organism evidence="9 10">
    <name type="scientific">Blautia pseudococcoides</name>
    <dbReference type="NCBI Taxonomy" id="1796616"/>
    <lineage>
        <taxon>Bacteria</taxon>
        <taxon>Bacillati</taxon>
        <taxon>Bacillota</taxon>
        <taxon>Clostridia</taxon>
        <taxon>Lachnospirales</taxon>
        <taxon>Lachnospiraceae</taxon>
        <taxon>Blautia</taxon>
    </lineage>
</organism>
<dbReference type="KEGG" id="byl:A4V09_02320"/>
<protein>
    <submittedName>
        <fullName evidence="9">Branched-chain amino acid ABC transporter permease</fullName>
    </submittedName>
</protein>
<dbReference type="Proteomes" id="UP000092574">
    <property type="component" value="Chromosome"/>
</dbReference>
<dbReference type="PANTHER" id="PTHR34979:SF1">
    <property type="entry name" value="INNER MEMBRANE PROTEIN YGAZ"/>
    <property type="match status" value="1"/>
</dbReference>
<feature type="transmembrane region" description="Helical" evidence="8">
    <location>
        <begin position="12"/>
        <end position="31"/>
    </location>
</feature>
<evidence type="ECO:0000256" key="2">
    <source>
        <dbReference type="ARBA" id="ARBA00010735"/>
    </source>
</evidence>